<sequence>MEEWSKNCVPGLPSFANKPPISPKPFTLIPSSSTLPMASSYEEWDKPYLVNHGGVGTSGINPYLEPFYGLIGLPSSDFEDEKPQIPPPLSREPIAVVAPSSANEGGITVKTELGIDHEMKSGRNLDPNMDPKKMKRILSNRISAQKSRLRKLIYINDMEKKAKDLQAEIQGLNPRIESEKDQNKFLQMENGIMKEKMSVYEDRIKLSLAGIQEHREVIKSLRELYATQQKMRMQEETLLTLSCWNYAAAMEPMMAGFGSHESEPQQMQGLDSNQQAELDPALNFNSFTIDPPKSLI</sequence>
<evidence type="ECO:0000259" key="5">
    <source>
        <dbReference type="PROSITE" id="PS50217"/>
    </source>
</evidence>
<keyword evidence="1" id="KW-0805">Transcription regulation</keyword>
<keyword evidence="3" id="KW-0539">Nucleus</keyword>
<dbReference type="InterPro" id="IPR046347">
    <property type="entry name" value="bZIP_sf"/>
</dbReference>
<accession>A0A4S4EYJ0</accession>
<dbReference type="AlphaFoldDB" id="A0A4S4EYJ0"/>
<dbReference type="SMART" id="SM00338">
    <property type="entry name" value="BRLZ"/>
    <property type="match status" value="1"/>
</dbReference>
<keyword evidence="7" id="KW-1185">Reference proteome</keyword>
<keyword evidence="2" id="KW-0804">Transcription</keyword>
<dbReference type="CDD" id="cd14703">
    <property type="entry name" value="bZIP_plant_RF2"/>
    <property type="match status" value="1"/>
</dbReference>
<dbReference type="SUPFAM" id="SSF57959">
    <property type="entry name" value="Leucine zipper domain"/>
    <property type="match status" value="1"/>
</dbReference>
<evidence type="ECO:0000256" key="1">
    <source>
        <dbReference type="ARBA" id="ARBA00023015"/>
    </source>
</evidence>
<evidence type="ECO:0000256" key="3">
    <source>
        <dbReference type="ARBA" id="ARBA00023242"/>
    </source>
</evidence>
<dbReference type="GO" id="GO:0003700">
    <property type="term" value="F:DNA-binding transcription factor activity"/>
    <property type="evidence" value="ECO:0007669"/>
    <property type="project" value="InterPro"/>
</dbReference>
<evidence type="ECO:0000256" key="2">
    <source>
        <dbReference type="ARBA" id="ARBA00023163"/>
    </source>
</evidence>
<dbReference type="PROSITE" id="PS00036">
    <property type="entry name" value="BZIP_BASIC"/>
    <property type="match status" value="1"/>
</dbReference>
<dbReference type="Gene3D" id="1.20.5.170">
    <property type="match status" value="1"/>
</dbReference>
<dbReference type="GO" id="GO:0003677">
    <property type="term" value="F:DNA binding"/>
    <property type="evidence" value="ECO:0007669"/>
    <property type="project" value="TreeGrafter"/>
</dbReference>
<dbReference type="Pfam" id="PF00170">
    <property type="entry name" value="bZIP_1"/>
    <property type="match status" value="1"/>
</dbReference>
<dbReference type="GO" id="GO:0045893">
    <property type="term" value="P:positive regulation of DNA-templated transcription"/>
    <property type="evidence" value="ECO:0007669"/>
    <property type="project" value="TreeGrafter"/>
</dbReference>
<evidence type="ECO:0000313" key="7">
    <source>
        <dbReference type="Proteomes" id="UP000306102"/>
    </source>
</evidence>
<name>A0A4S4EYJ0_CAMSN</name>
<protein>
    <recommendedName>
        <fullName evidence="5">BZIP domain-containing protein</fullName>
    </recommendedName>
</protein>
<dbReference type="InterPro" id="IPR044759">
    <property type="entry name" value="bZIP_RF2"/>
</dbReference>
<dbReference type="PROSITE" id="PS50217">
    <property type="entry name" value="BZIP"/>
    <property type="match status" value="1"/>
</dbReference>
<reference evidence="6 7" key="1">
    <citation type="journal article" date="2018" name="Proc. Natl. Acad. Sci. U.S.A.">
        <title>Draft genome sequence of Camellia sinensis var. sinensis provides insights into the evolution of the tea genome and tea quality.</title>
        <authorList>
            <person name="Wei C."/>
            <person name="Yang H."/>
            <person name="Wang S."/>
            <person name="Zhao J."/>
            <person name="Liu C."/>
            <person name="Gao L."/>
            <person name="Xia E."/>
            <person name="Lu Y."/>
            <person name="Tai Y."/>
            <person name="She G."/>
            <person name="Sun J."/>
            <person name="Cao H."/>
            <person name="Tong W."/>
            <person name="Gao Q."/>
            <person name="Li Y."/>
            <person name="Deng W."/>
            <person name="Jiang X."/>
            <person name="Wang W."/>
            <person name="Chen Q."/>
            <person name="Zhang S."/>
            <person name="Li H."/>
            <person name="Wu J."/>
            <person name="Wang P."/>
            <person name="Li P."/>
            <person name="Shi C."/>
            <person name="Zheng F."/>
            <person name="Jian J."/>
            <person name="Huang B."/>
            <person name="Shan D."/>
            <person name="Shi M."/>
            <person name="Fang C."/>
            <person name="Yue Y."/>
            <person name="Li F."/>
            <person name="Li D."/>
            <person name="Wei S."/>
            <person name="Han B."/>
            <person name="Jiang C."/>
            <person name="Yin Y."/>
            <person name="Xia T."/>
            <person name="Zhang Z."/>
            <person name="Bennetzen J.L."/>
            <person name="Zhao S."/>
            <person name="Wan X."/>
        </authorList>
    </citation>
    <scope>NUCLEOTIDE SEQUENCE [LARGE SCALE GENOMIC DNA]</scope>
    <source>
        <strain evidence="7">cv. Shuchazao</strain>
        <tissue evidence="6">Leaf</tissue>
    </source>
</reference>
<evidence type="ECO:0000256" key="4">
    <source>
        <dbReference type="SAM" id="MobiDB-lite"/>
    </source>
</evidence>
<comment type="caution">
    <text evidence="6">The sequence shown here is derived from an EMBL/GenBank/DDBJ whole genome shotgun (WGS) entry which is preliminary data.</text>
</comment>
<feature type="region of interest" description="Disordered" evidence="4">
    <location>
        <begin position="1"/>
        <end position="21"/>
    </location>
</feature>
<feature type="domain" description="BZIP" evidence="5">
    <location>
        <begin position="130"/>
        <end position="187"/>
    </location>
</feature>
<evidence type="ECO:0000313" key="6">
    <source>
        <dbReference type="EMBL" id="THG21536.1"/>
    </source>
</evidence>
<dbReference type="EMBL" id="SDRB02001338">
    <property type="protein sequence ID" value="THG21536.1"/>
    <property type="molecule type" value="Genomic_DNA"/>
</dbReference>
<dbReference type="PANTHER" id="PTHR46391">
    <property type="entry name" value="BASIC LEUCINE ZIPPER 34"/>
    <property type="match status" value="1"/>
</dbReference>
<dbReference type="GO" id="GO:0005634">
    <property type="term" value="C:nucleus"/>
    <property type="evidence" value="ECO:0007669"/>
    <property type="project" value="TreeGrafter"/>
</dbReference>
<dbReference type="Proteomes" id="UP000306102">
    <property type="component" value="Unassembled WGS sequence"/>
</dbReference>
<proteinExistence type="predicted"/>
<gene>
    <name evidence="6" type="ORF">TEA_029087</name>
</gene>
<dbReference type="InterPro" id="IPR052483">
    <property type="entry name" value="bZIP_transcription_regulators"/>
</dbReference>
<dbReference type="PANTHER" id="PTHR46391:SF13">
    <property type="entry name" value="ACTIVATOR OF SPOMIN LUC3"/>
    <property type="match status" value="1"/>
</dbReference>
<organism evidence="6 7">
    <name type="scientific">Camellia sinensis var. sinensis</name>
    <name type="common">China tea</name>
    <dbReference type="NCBI Taxonomy" id="542762"/>
    <lineage>
        <taxon>Eukaryota</taxon>
        <taxon>Viridiplantae</taxon>
        <taxon>Streptophyta</taxon>
        <taxon>Embryophyta</taxon>
        <taxon>Tracheophyta</taxon>
        <taxon>Spermatophyta</taxon>
        <taxon>Magnoliopsida</taxon>
        <taxon>eudicotyledons</taxon>
        <taxon>Gunneridae</taxon>
        <taxon>Pentapetalae</taxon>
        <taxon>asterids</taxon>
        <taxon>Ericales</taxon>
        <taxon>Theaceae</taxon>
        <taxon>Camellia</taxon>
    </lineage>
</organism>
<dbReference type="InterPro" id="IPR004827">
    <property type="entry name" value="bZIP"/>
</dbReference>